<name>A0ABQ1M7K4_9MICO</name>
<sequence length="72" mass="7864">MFAEEAAELPWLGARCSVLGARCSVKARPSTNRCGGLEWHLEENGADVRDCRILFSAFLDQVRARKAAAVSV</sequence>
<protein>
    <submittedName>
        <fullName evidence="1">Uncharacterized protein</fullName>
    </submittedName>
</protein>
<dbReference type="EMBL" id="BMJG01000005">
    <property type="protein sequence ID" value="GGC35814.1"/>
    <property type="molecule type" value="Genomic_DNA"/>
</dbReference>
<keyword evidence="2" id="KW-1185">Reference proteome</keyword>
<gene>
    <name evidence="1" type="ORF">GCM10010974_17780</name>
</gene>
<dbReference type="Proteomes" id="UP000632322">
    <property type="component" value="Unassembled WGS sequence"/>
</dbReference>
<evidence type="ECO:0000313" key="2">
    <source>
        <dbReference type="Proteomes" id="UP000632322"/>
    </source>
</evidence>
<accession>A0ABQ1M7K4</accession>
<comment type="caution">
    <text evidence="1">The sequence shown here is derived from an EMBL/GenBank/DDBJ whole genome shotgun (WGS) entry which is preliminary data.</text>
</comment>
<proteinExistence type="predicted"/>
<organism evidence="1 2">
    <name type="scientific">Brevibacterium sediminis</name>
    <dbReference type="NCBI Taxonomy" id="1857024"/>
    <lineage>
        <taxon>Bacteria</taxon>
        <taxon>Bacillati</taxon>
        <taxon>Actinomycetota</taxon>
        <taxon>Actinomycetes</taxon>
        <taxon>Micrococcales</taxon>
        <taxon>Brevibacteriaceae</taxon>
        <taxon>Brevibacterium</taxon>
    </lineage>
</organism>
<reference evidence="2" key="1">
    <citation type="journal article" date="2019" name="Int. J. Syst. Evol. Microbiol.">
        <title>The Global Catalogue of Microorganisms (GCM) 10K type strain sequencing project: providing services to taxonomists for standard genome sequencing and annotation.</title>
        <authorList>
            <consortium name="The Broad Institute Genomics Platform"/>
            <consortium name="The Broad Institute Genome Sequencing Center for Infectious Disease"/>
            <person name="Wu L."/>
            <person name="Ma J."/>
        </authorList>
    </citation>
    <scope>NUCLEOTIDE SEQUENCE [LARGE SCALE GENOMIC DNA]</scope>
    <source>
        <strain evidence="2">CGMCC 1.15472</strain>
    </source>
</reference>
<evidence type="ECO:0000313" key="1">
    <source>
        <dbReference type="EMBL" id="GGC35814.1"/>
    </source>
</evidence>